<dbReference type="SUPFAM" id="SSF55821">
    <property type="entry name" value="YrdC/RibB"/>
    <property type="match status" value="1"/>
</dbReference>
<evidence type="ECO:0000256" key="5">
    <source>
        <dbReference type="ARBA" id="ARBA00022490"/>
    </source>
</evidence>
<feature type="binding site" evidence="14">
    <location>
        <position position="37"/>
    </location>
    <ligand>
        <name>L-threonine</name>
        <dbReference type="ChEBI" id="CHEBI:57926"/>
    </ligand>
</feature>
<accession>A0A3N5BMR8</accession>
<dbReference type="Pfam" id="PF01300">
    <property type="entry name" value="Sua5_yciO_yrdC"/>
    <property type="match status" value="1"/>
</dbReference>
<evidence type="ECO:0000256" key="3">
    <source>
        <dbReference type="ARBA" id="ARBA00012584"/>
    </source>
</evidence>
<dbReference type="GO" id="GO:0008033">
    <property type="term" value="P:tRNA processing"/>
    <property type="evidence" value="ECO:0007669"/>
    <property type="project" value="UniProtKB-KW"/>
</dbReference>
<keyword evidence="8 13" id="KW-0548">Nucleotidyltransferase</keyword>
<dbReference type="InterPro" id="IPR005145">
    <property type="entry name" value="Sua5_C"/>
</dbReference>
<dbReference type="RefSeq" id="WP_123807833.1">
    <property type="nucleotide sequence ID" value="NZ_RKRK01000003.1"/>
</dbReference>
<feature type="binding site" evidence="14">
    <location>
        <position position="146"/>
    </location>
    <ligand>
        <name>ATP</name>
        <dbReference type="ChEBI" id="CHEBI:30616"/>
    </ligand>
</feature>
<feature type="binding site" evidence="14">
    <location>
        <position position="184"/>
    </location>
    <ligand>
        <name>L-threonine</name>
        <dbReference type="ChEBI" id="CHEBI:57926"/>
    </ligand>
</feature>
<feature type="binding site" evidence="14">
    <location>
        <position position="69"/>
    </location>
    <ligand>
        <name>L-threonine</name>
        <dbReference type="ChEBI" id="CHEBI:57926"/>
    </ligand>
</feature>
<proteinExistence type="inferred from homology"/>
<dbReference type="GO" id="GO:0003725">
    <property type="term" value="F:double-stranded RNA binding"/>
    <property type="evidence" value="ECO:0007669"/>
    <property type="project" value="UniProtKB-UniRule"/>
</dbReference>
<feature type="domain" description="YrdC-like" evidence="15">
    <location>
        <begin position="15"/>
        <end position="202"/>
    </location>
</feature>
<dbReference type="Pfam" id="PF03481">
    <property type="entry name" value="Sua5_C"/>
    <property type="match status" value="1"/>
</dbReference>
<dbReference type="EMBL" id="RKRK01000003">
    <property type="protein sequence ID" value="RPF56450.1"/>
    <property type="molecule type" value="Genomic_DNA"/>
</dbReference>
<evidence type="ECO:0000256" key="6">
    <source>
        <dbReference type="ARBA" id="ARBA00022679"/>
    </source>
</evidence>
<dbReference type="Gene3D" id="3.90.870.10">
    <property type="entry name" value="DHBP synthase"/>
    <property type="match status" value="1"/>
</dbReference>
<dbReference type="PANTHER" id="PTHR17490:SF16">
    <property type="entry name" value="THREONYLCARBAMOYL-AMP SYNTHASE"/>
    <property type="match status" value="1"/>
</dbReference>
<evidence type="ECO:0000313" key="17">
    <source>
        <dbReference type="Proteomes" id="UP000277108"/>
    </source>
</evidence>
<dbReference type="EC" id="2.7.7.87" evidence="3 13"/>
<dbReference type="InterPro" id="IPR050156">
    <property type="entry name" value="TC-AMP_synthase_SUA5"/>
</dbReference>
<comment type="catalytic activity">
    <reaction evidence="12 13">
        <text>L-threonine + hydrogencarbonate + ATP = L-threonylcarbamoyladenylate + diphosphate + H2O</text>
        <dbReference type="Rhea" id="RHEA:36407"/>
        <dbReference type="ChEBI" id="CHEBI:15377"/>
        <dbReference type="ChEBI" id="CHEBI:17544"/>
        <dbReference type="ChEBI" id="CHEBI:30616"/>
        <dbReference type="ChEBI" id="CHEBI:33019"/>
        <dbReference type="ChEBI" id="CHEBI:57926"/>
        <dbReference type="ChEBI" id="CHEBI:73682"/>
        <dbReference type="EC" id="2.7.7.87"/>
    </reaction>
</comment>
<dbReference type="InterPro" id="IPR017945">
    <property type="entry name" value="DHBP_synth_RibB-like_a/b_dom"/>
</dbReference>
<feature type="binding site" evidence="14">
    <location>
        <position position="235"/>
    </location>
    <ligand>
        <name>ATP</name>
        <dbReference type="ChEBI" id="CHEBI:30616"/>
    </ligand>
</feature>
<evidence type="ECO:0000256" key="4">
    <source>
        <dbReference type="ARBA" id="ARBA00015492"/>
    </source>
</evidence>
<dbReference type="Gene3D" id="3.40.50.11030">
    <property type="entry name" value="Threonylcarbamoyl-AMP synthase, C-terminal domain"/>
    <property type="match status" value="1"/>
</dbReference>
<feature type="binding site" evidence="14">
    <location>
        <position position="154"/>
    </location>
    <ligand>
        <name>ATP</name>
        <dbReference type="ChEBI" id="CHEBI:30616"/>
    </ligand>
</feature>
<feature type="binding site" evidence="14">
    <location>
        <position position="124"/>
    </location>
    <ligand>
        <name>L-threonine</name>
        <dbReference type="ChEBI" id="CHEBI:57926"/>
    </ligand>
</feature>
<dbReference type="GO" id="GO:0005737">
    <property type="term" value="C:cytoplasm"/>
    <property type="evidence" value="ECO:0007669"/>
    <property type="project" value="UniProtKB-SubCell"/>
</dbReference>
<feature type="binding site" evidence="14">
    <location>
        <position position="60"/>
    </location>
    <ligand>
        <name>ATP</name>
        <dbReference type="ChEBI" id="CHEBI:30616"/>
    </ligand>
</feature>
<dbReference type="OrthoDB" id="9814580at2"/>
<reference evidence="16 17" key="1">
    <citation type="submission" date="2018-11" db="EMBL/GenBank/DDBJ databases">
        <title>Genomic Encyclopedia of Type Strains, Phase IV (KMG-IV): sequencing the most valuable type-strain genomes for metagenomic binning, comparative biology and taxonomic classification.</title>
        <authorList>
            <person name="Goeker M."/>
        </authorList>
    </citation>
    <scope>NUCLEOTIDE SEQUENCE [LARGE SCALE GENOMIC DNA]</scope>
    <source>
        <strain evidence="16 17">DSM 29158</strain>
    </source>
</reference>
<keyword evidence="9 13" id="KW-0547">Nucleotide-binding</keyword>
<protein>
    <recommendedName>
        <fullName evidence="4 13">Threonylcarbamoyl-AMP synthase</fullName>
        <shortName evidence="13">TC-AMP synthase</shortName>
        <ecNumber evidence="3 13">2.7.7.87</ecNumber>
    </recommendedName>
    <alternativeName>
        <fullName evidence="11 13">L-threonylcarbamoyladenylate synthase</fullName>
    </alternativeName>
</protein>
<evidence type="ECO:0000256" key="7">
    <source>
        <dbReference type="ARBA" id="ARBA00022694"/>
    </source>
</evidence>
<dbReference type="AlphaFoldDB" id="A0A3N5BMR8"/>
<comment type="subcellular location">
    <subcellularLocation>
        <location evidence="1 13">Cytoplasm</location>
    </subcellularLocation>
</comment>
<evidence type="ECO:0000256" key="9">
    <source>
        <dbReference type="ARBA" id="ARBA00022741"/>
    </source>
</evidence>
<dbReference type="GO" id="GO:0005524">
    <property type="term" value="F:ATP binding"/>
    <property type="evidence" value="ECO:0007669"/>
    <property type="project" value="UniProtKB-UniRule"/>
</dbReference>
<sequence>MKQETIIIDENESMDNESSTLREMIKKDRVIAFPTETVYGLGGNAYSDEAVKRIFQVKQRPADNPLIVHIHCMEQLNEFTEHIHPDAYRLMKRYWPGPITFIVPIKQGMLSHYVTAGLNTVGVRMPNHDFALQFLRIVDTPIAAPSANMSGRPSPTKFSHIEYDLYGRADVLIRGDDSIVGVESTVVDTTVEPFEIVRPGHITAADIMRETGLEVIYESTTSTTPKSPGMKYRHYAPKQPVYPLKEDFKPEGHVGVIAPAELIKSWNNVVTFELCESVIDVNIAMRNLYKALRFMDAQQVDTVYIYQFPRQERYNALNNRIDKVISSKEEDL</sequence>
<keyword evidence="6 13" id="KW-0808">Transferase</keyword>
<keyword evidence="10 13" id="KW-0067">ATP-binding</keyword>
<keyword evidence="17" id="KW-1185">Reference proteome</keyword>
<dbReference type="PANTHER" id="PTHR17490">
    <property type="entry name" value="SUA5"/>
    <property type="match status" value="1"/>
</dbReference>
<dbReference type="InterPro" id="IPR010923">
    <property type="entry name" value="T(6)A37_SUA5"/>
</dbReference>
<evidence type="ECO:0000259" key="15">
    <source>
        <dbReference type="PROSITE" id="PS51163"/>
    </source>
</evidence>
<dbReference type="NCBIfam" id="TIGR00057">
    <property type="entry name" value="L-threonylcarbamoyladenylate synthase"/>
    <property type="match status" value="1"/>
</dbReference>
<evidence type="ECO:0000256" key="13">
    <source>
        <dbReference type="PIRNR" id="PIRNR004930"/>
    </source>
</evidence>
<dbReference type="PROSITE" id="PS51163">
    <property type="entry name" value="YRDC"/>
    <property type="match status" value="1"/>
</dbReference>
<evidence type="ECO:0000256" key="14">
    <source>
        <dbReference type="PIRSR" id="PIRSR004930-1"/>
    </source>
</evidence>
<dbReference type="InterPro" id="IPR006070">
    <property type="entry name" value="Sua5-like_dom"/>
</dbReference>
<evidence type="ECO:0000313" key="16">
    <source>
        <dbReference type="EMBL" id="RPF56450.1"/>
    </source>
</evidence>
<dbReference type="GO" id="GO:0061710">
    <property type="term" value="F:L-threonylcarbamoyladenylate synthase"/>
    <property type="evidence" value="ECO:0007669"/>
    <property type="project" value="UniProtKB-EC"/>
</dbReference>
<dbReference type="Proteomes" id="UP000277108">
    <property type="component" value="Unassembled WGS sequence"/>
</dbReference>
<dbReference type="GO" id="GO:0006450">
    <property type="term" value="P:regulation of translational fidelity"/>
    <property type="evidence" value="ECO:0007669"/>
    <property type="project" value="TreeGrafter"/>
</dbReference>
<feature type="binding site" evidence="14">
    <location>
        <position position="144"/>
    </location>
    <ligand>
        <name>ATP</name>
        <dbReference type="ChEBI" id="CHEBI:30616"/>
    </ligand>
</feature>
<feature type="binding site" evidence="14">
    <location>
        <position position="198"/>
    </location>
    <ligand>
        <name>ATP</name>
        <dbReference type="ChEBI" id="CHEBI:30616"/>
    </ligand>
</feature>
<organism evidence="16 17">
    <name type="scientific">Abyssicoccus albus</name>
    <dbReference type="NCBI Taxonomy" id="1817405"/>
    <lineage>
        <taxon>Bacteria</taxon>
        <taxon>Bacillati</taxon>
        <taxon>Bacillota</taxon>
        <taxon>Bacilli</taxon>
        <taxon>Bacillales</taxon>
        <taxon>Abyssicoccaceae</taxon>
    </lineage>
</organism>
<comment type="similarity">
    <text evidence="2 13">Belongs to the SUA5 family.</text>
</comment>
<feature type="binding site" evidence="14">
    <location>
        <position position="64"/>
    </location>
    <ligand>
        <name>ATP</name>
        <dbReference type="ChEBI" id="CHEBI:30616"/>
    </ligand>
</feature>
<evidence type="ECO:0000256" key="8">
    <source>
        <dbReference type="ARBA" id="ARBA00022695"/>
    </source>
</evidence>
<evidence type="ECO:0000256" key="2">
    <source>
        <dbReference type="ARBA" id="ARBA00007663"/>
    </source>
</evidence>
<comment type="caution">
    <text evidence="16">The sequence shown here is derived from an EMBL/GenBank/DDBJ whole genome shotgun (WGS) entry which is preliminary data.</text>
</comment>
<comment type="function">
    <text evidence="13">Required for the formation of a threonylcarbamoyl group on adenosine at position 37 (t(6)A37) in tRNAs that read codons beginning with adenine.</text>
</comment>
<evidence type="ECO:0000256" key="12">
    <source>
        <dbReference type="ARBA" id="ARBA00048366"/>
    </source>
</evidence>
<keyword evidence="5 13" id="KW-0963">Cytoplasm</keyword>
<evidence type="ECO:0000256" key="1">
    <source>
        <dbReference type="ARBA" id="ARBA00004496"/>
    </source>
</evidence>
<feature type="binding site" evidence="14">
    <location>
        <position position="120"/>
    </location>
    <ligand>
        <name>ATP</name>
        <dbReference type="ChEBI" id="CHEBI:30616"/>
    </ligand>
</feature>
<evidence type="ECO:0000256" key="11">
    <source>
        <dbReference type="ARBA" id="ARBA00029774"/>
    </source>
</evidence>
<dbReference type="InterPro" id="IPR038385">
    <property type="entry name" value="Sua5/YwlC_C"/>
</dbReference>
<name>A0A3N5BMR8_9BACL</name>
<evidence type="ECO:0000256" key="10">
    <source>
        <dbReference type="ARBA" id="ARBA00022840"/>
    </source>
</evidence>
<dbReference type="PIRSF" id="PIRSF004930">
    <property type="entry name" value="Tln_factor_SUA5"/>
    <property type="match status" value="1"/>
</dbReference>
<dbReference type="FunFam" id="3.90.870.10:FF:000009">
    <property type="entry name" value="Threonylcarbamoyl-AMP synthase, putative"/>
    <property type="match status" value="1"/>
</dbReference>
<keyword evidence="7 13" id="KW-0819">tRNA processing</keyword>
<dbReference type="GO" id="GO:0000049">
    <property type="term" value="F:tRNA binding"/>
    <property type="evidence" value="ECO:0007669"/>
    <property type="project" value="TreeGrafter"/>
</dbReference>
<gene>
    <name evidence="16" type="ORF">EDD62_1086</name>
</gene>